<evidence type="ECO:0000313" key="2">
    <source>
        <dbReference type="EMBL" id="GIX97993.1"/>
    </source>
</evidence>
<dbReference type="Proteomes" id="UP001054837">
    <property type="component" value="Unassembled WGS sequence"/>
</dbReference>
<feature type="transmembrane region" description="Helical" evidence="1">
    <location>
        <begin position="6"/>
        <end position="26"/>
    </location>
</feature>
<organism evidence="2 3">
    <name type="scientific">Caerostris darwini</name>
    <dbReference type="NCBI Taxonomy" id="1538125"/>
    <lineage>
        <taxon>Eukaryota</taxon>
        <taxon>Metazoa</taxon>
        <taxon>Ecdysozoa</taxon>
        <taxon>Arthropoda</taxon>
        <taxon>Chelicerata</taxon>
        <taxon>Arachnida</taxon>
        <taxon>Araneae</taxon>
        <taxon>Araneomorphae</taxon>
        <taxon>Entelegynae</taxon>
        <taxon>Araneoidea</taxon>
        <taxon>Araneidae</taxon>
        <taxon>Caerostris</taxon>
    </lineage>
</organism>
<dbReference type="EMBL" id="BPLQ01003102">
    <property type="protein sequence ID" value="GIX97993.1"/>
    <property type="molecule type" value="Genomic_DNA"/>
</dbReference>
<proteinExistence type="predicted"/>
<dbReference type="AlphaFoldDB" id="A0AAV4PLV5"/>
<evidence type="ECO:0000256" key="1">
    <source>
        <dbReference type="SAM" id="Phobius"/>
    </source>
</evidence>
<name>A0AAV4PLV5_9ARAC</name>
<accession>A0AAV4PLV5</accession>
<keyword evidence="1" id="KW-0812">Transmembrane</keyword>
<protein>
    <submittedName>
        <fullName evidence="2">Uncharacterized protein</fullName>
    </submittedName>
</protein>
<reference evidence="2 3" key="1">
    <citation type="submission" date="2021-06" db="EMBL/GenBank/DDBJ databases">
        <title>Caerostris darwini draft genome.</title>
        <authorList>
            <person name="Kono N."/>
            <person name="Arakawa K."/>
        </authorList>
    </citation>
    <scope>NUCLEOTIDE SEQUENCE [LARGE SCALE GENOMIC DNA]</scope>
</reference>
<keyword evidence="1" id="KW-0472">Membrane</keyword>
<sequence>MHTILLYASFPVWTPAYILLSFRVNCAKSVKKKQKIMMQFGDRLTSFSPSESIVLKANRRKKIMMQISLPRLGCVLMERVYHVGKSYNRKKEFENPFGIPREIRNKMALWEQDVPRMSQHCIKVSS</sequence>
<keyword evidence="3" id="KW-1185">Reference proteome</keyword>
<keyword evidence="1" id="KW-1133">Transmembrane helix</keyword>
<gene>
    <name evidence="2" type="ORF">CDAR_127881</name>
</gene>
<evidence type="ECO:0000313" key="3">
    <source>
        <dbReference type="Proteomes" id="UP001054837"/>
    </source>
</evidence>
<comment type="caution">
    <text evidence="2">The sequence shown here is derived from an EMBL/GenBank/DDBJ whole genome shotgun (WGS) entry which is preliminary data.</text>
</comment>